<sequence>MSKRTRHADNSKRQQPIQQQRAQAAASQAGASKQAKTEARGRSTQGAQGGATNQDER</sequence>
<gene>
    <name evidence="2" type="ordered locus">Rta_01060</name>
</gene>
<name>F5Y380_RAMTT</name>
<reference evidence="2 3" key="2">
    <citation type="journal article" date="2011" name="PLoS ONE">
        <title>The Cyst-Dividing Bacterium Ramlibacter tataouinensis TTB310 Genome Reveals a Well-Stocked Toolbox for Adaptation to a Desert Environment.</title>
        <authorList>
            <person name="De Luca G."/>
            <person name="Barakat M."/>
            <person name="Ortet P."/>
            <person name="Fochesato S."/>
            <person name="Jourlin-Castelli C."/>
            <person name="Ansaldi M."/>
            <person name="Py B."/>
            <person name="Fichant G."/>
            <person name="Coutinho P.M."/>
            <person name="Voulhoux R."/>
            <person name="Bastien O."/>
            <person name="Marechal E."/>
            <person name="Henrissat B."/>
            <person name="Quentin Y."/>
            <person name="Noirot P."/>
            <person name="Filloux A."/>
            <person name="Mejean V."/>
            <person name="Dubow M.S."/>
            <person name="Barras F."/>
            <person name="Barbe V."/>
            <person name="Weissenbach J."/>
            <person name="Mihalcescu I."/>
            <person name="Vermeglio A."/>
            <person name="Achouak W."/>
            <person name="Heulin T."/>
        </authorList>
    </citation>
    <scope>NUCLEOTIDE SEQUENCE [LARGE SCALE GENOMIC DNA]</scope>
    <source>
        <strain evidence="3">ATCC BAA-407 / DSM 14655 / LMG 21543 / TTB310</strain>
    </source>
</reference>
<dbReference type="KEGG" id="rta:Rta_01060"/>
<dbReference type="RefSeq" id="WP_013899400.1">
    <property type="nucleotide sequence ID" value="NC_015677.1"/>
</dbReference>
<organism evidence="2 3">
    <name type="scientific">Ramlibacter tataouinensis (strain ATCC BAA-407 / DSM 14655 / LMG 21543 / TTB310)</name>
    <dbReference type="NCBI Taxonomy" id="365046"/>
    <lineage>
        <taxon>Bacteria</taxon>
        <taxon>Pseudomonadati</taxon>
        <taxon>Pseudomonadota</taxon>
        <taxon>Betaproteobacteria</taxon>
        <taxon>Burkholderiales</taxon>
        <taxon>Comamonadaceae</taxon>
        <taxon>Ramlibacter</taxon>
    </lineage>
</organism>
<dbReference type="Proteomes" id="UP000008385">
    <property type="component" value="Chromosome"/>
</dbReference>
<keyword evidence="3" id="KW-1185">Reference proteome</keyword>
<evidence type="ECO:0000313" key="2">
    <source>
        <dbReference type="EMBL" id="AEG91167.1"/>
    </source>
</evidence>
<dbReference type="HOGENOM" id="CLU_2993525_0_0_4"/>
<evidence type="ECO:0000313" key="3">
    <source>
        <dbReference type="Proteomes" id="UP000008385"/>
    </source>
</evidence>
<dbReference type="STRING" id="365046.Rta_01060"/>
<feature type="compositionally biased region" description="Low complexity" evidence="1">
    <location>
        <begin position="13"/>
        <end position="34"/>
    </location>
</feature>
<evidence type="ECO:0000256" key="1">
    <source>
        <dbReference type="SAM" id="MobiDB-lite"/>
    </source>
</evidence>
<proteinExistence type="predicted"/>
<accession>F5Y380</accession>
<reference evidence="3" key="1">
    <citation type="submission" date="2006-01" db="EMBL/GenBank/DDBJ databases">
        <title>Genome of the cyst-dividing bacterium Ramlibacter tataouinensis.</title>
        <authorList>
            <person name="Barakat M."/>
            <person name="Ortet P."/>
            <person name="De Luca G."/>
            <person name="Jourlin-Castelli C."/>
            <person name="Ansaldi M."/>
            <person name="Py B."/>
            <person name="Fichant G."/>
            <person name="Coutinho P."/>
            <person name="Voulhoux R."/>
            <person name="Bastien O."/>
            <person name="Roy S."/>
            <person name="Marechal E."/>
            <person name="Henrissat B."/>
            <person name="Quentin Y."/>
            <person name="Noirot P."/>
            <person name="Filloux A."/>
            <person name="Mejean V."/>
            <person name="DuBow M."/>
            <person name="Barras F."/>
            <person name="Heulin T."/>
        </authorList>
    </citation>
    <scope>NUCLEOTIDE SEQUENCE [LARGE SCALE GENOMIC DNA]</scope>
    <source>
        <strain evidence="3">ATCC BAA-407 / DSM 14655 / LMG 21543 / TTB310</strain>
    </source>
</reference>
<dbReference type="AlphaFoldDB" id="F5Y380"/>
<feature type="compositionally biased region" description="Polar residues" evidence="1">
    <location>
        <begin position="42"/>
        <end position="57"/>
    </location>
</feature>
<protein>
    <submittedName>
        <fullName evidence="2">Uncharacterized protein</fullName>
    </submittedName>
</protein>
<dbReference type="EMBL" id="CP000245">
    <property type="protein sequence ID" value="AEG91167.1"/>
    <property type="molecule type" value="Genomic_DNA"/>
</dbReference>
<feature type="region of interest" description="Disordered" evidence="1">
    <location>
        <begin position="1"/>
        <end position="57"/>
    </location>
</feature>